<dbReference type="GO" id="GO:0050660">
    <property type="term" value="F:flavin adenine dinucleotide binding"/>
    <property type="evidence" value="ECO:0007669"/>
    <property type="project" value="InterPro"/>
</dbReference>
<gene>
    <name evidence="2" type="ORF">JKL49_19230</name>
</gene>
<reference evidence="2" key="1">
    <citation type="submission" date="2021-01" db="EMBL/GenBank/DDBJ databases">
        <title>Genome sequence of Phenylobacterium sp. 20VBR1 isolated from a valley glaceir, Ny-Alesund, Svalbard.</title>
        <authorList>
            <person name="Thomas F.A."/>
            <person name="Krishnan K.P."/>
            <person name="Sinha R.K."/>
        </authorList>
    </citation>
    <scope>NUCLEOTIDE SEQUENCE</scope>
    <source>
        <strain evidence="2">20VBR1</strain>
    </source>
</reference>
<feature type="region of interest" description="Disordered" evidence="1">
    <location>
        <begin position="87"/>
        <end position="126"/>
    </location>
</feature>
<dbReference type="InterPro" id="IPR036318">
    <property type="entry name" value="FAD-bd_PCMH-like_sf"/>
</dbReference>
<evidence type="ECO:0008006" key="3">
    <source>
        <dbReference type="Google" id="ProtNLM"/>
    </source>
</evidence>
<dbReference type="Gene3D" id="3.30.465.10">
    <property type="match status" value="1"/>
</dbReference>
<accession>A0A974S7I9</accession>
<evidence type="ECO:0000256" key="1">
    <source>
        <dbReference type="SAM" id="MobiDB-lite"/>
    </source>
</evidence>
<protein>
    <recommendedName>
        <fullName evidence="3">FAD-binding PCMH-type domain-containing protein</fullName>
    </recommendedName>
</protein>
<name>A0A974S7I9_9CAUL</name>
<dbReference type="AlphaFoldDB" id="A0A974S7I9"/>
<sequence length="126" mass="13570">MLGARLMNPQGEVLRFGGTVFKNVAGFDAFRLMAGSLGCFGPILEVSLRVTPRPRVERALVFEMVGEAARTWVTGLMGRPLPCPAPSTTGPAYTCGSPVARPGWRRPRPSSAARMKRWRPGTPSGT</sequence>
<organism evidence="2">
    <name type="scientific">Phenylobacterium glaciei</name>
    <dbReference type="NCBI Taxonomy" id="2803784"/>
    <lineage>
        <taxon>Bacteria</taxon>
        <taxon>Pseudomonadati</taxon>
        <taxon>Pseudomonadota</taxon>
        <taxon>Alphaproteobacteria</taxon>
        <taxon>Caulobacterales</taxon>
        <taxon>Caulobacteraceae</taxon>
        <taxon>Phenylobacterium</taxon>
    </lineage>
</organism>
<dbReference type="InterPro" id="IPR016169">
    <property type="entry name" value="FAD-bd_PCMH_sub2"/>
</dbReference>
<proteinExistence type="predicted"/>
<dbReference type="EMBL" id="CP068570">
    <property type="protein sequence ID" value="QQZ49234.1"/>
    <property type="molecule type" value="Genomic_DNA"/>
</dbReference>
<dbReference type="SUPFAM" id="SSF56176">
    <property type="entry name" value="FAD-binding/transporter-associated domain-like"/>
    <property type="match status" value="1"/>
</dbReference>
<feature type="compositionally biased region" description="Basic residues" evidence="1">
    <location>
        <begin position="103"/>
        <end position="119"/>
    </location>
</feature>
<evidence type="ECO:0000313" key="2">
    <source>
        <dbReference type="EMBL" id="QQZ49234.1"/>
    </source>
</evidence>